<name>A0A6M1QY95_9ACTN</name>
<gene>
    <name evidence="6" type="ORF">G5C66_09070</name>
</gene>
<organism evidence="6 7">
    <name type="scientific">Nocardioides turkmenicus</name>
    <dbReference type="NCBI Taxonomy" id="2711220"/>
    <lineage>
        <taxon>Bacteria</taxon>
        <taxon>Bacillati</taxon>
        <taxon>Actinomycetota</taxon>
        <taxon>Actinomycetes</taxon>
        <taxon>Propionibacteriales</taxon>
        <taxon>Nocardioidaceae</taxon>
        <taxon>Nocardioides</taxon>
    </lineage>
</organism>
<feature type="chain" id="PRO_5039479006" evidence="4">
    <location>
        <begin position="24"/>
        <end position="272"/>
    </location>
</feature>
<dbReference type="GO" id="GO:0030288">
    <property type="term" value="C:outer membrane-bounded periplasmic space"/>
    <property type="evidence" value="ECO:0007669"/>
    <property type="project" value="TreeGrafter"/>
</dbReference>
<evidence type="ECO:0000313" key="7">
    <source>
        <dbReference type="Proteomes" id="UP000483261"/>
    </source>
</evidence>
<dbReference type="PANTHER" id="PTHR30085:SF6">
    <property type="entry name" value="ABC TRANSPORTER GLUTAMINE-BINDING PROTEIN GLNH"/>
    <property type="match status" value="1"/>
</dbReference>
<dbReference type="PROSITE" id="PS51257">
    <property type="entry name" value="PROKAR_LIPOPROTEIN"/>
    <property type="match status" value="1"/>
</dbReference>
<dbReference type="AlphaFoldDB" id="A0A6M1QY95"/>
<reference evidence="6 7" key="1">
    <citation type="submission" date="2020-02" db="EMBL/GenBank/DDBJ databases">
        <title>Whole-genome analyses of novel actinobacteria.</title>
        <authorList>
            <person name="Sahin N."/>
        </authorList>
    </citation>
    <scope>NUCLEOTIDE SEQUENCE [LARGE SCALE GENOMIC DNA]</scope>
    <source>
        <strain evidence="6 7">KC13</strain>
    </source>
</reference>
<keyword evidence="3 4" id="KW-0732">Signal</keyword>
<accession>A0A6M1QY95</accession>
<dbReference type="PANTHER" id="PTHR30085">
    <property type="entry name" value="AMINO ACID ABC TRANSPORTER PERMEASE"/>
    <property type="match status" value="1"/>
</dbReference>
<dbReference type="EMBL" id="JAALAA010000006">
    <property type="protein sequence ID" value="NGN92884.1"/>
    <property type="molecule type" value="Genomic_DNA"/>
</dbReference>
<evidence type="ECO:0000256" key="1">
    <source>
        <dbReference type="ARBA" id="ARBA00010333"/>
    </source>
</evidence>
<dbReference type="InterPro" id="IPR051455">
    <property type="entry name" value="Bact_solute-bind_prot3"/>
</dbReference>
<dbReference type="RefSeq" id="WP_165110632.1">
    <property type="nucleotide sequence ID" value="NZ_JAALAA010000006.1"/>
</dbReference>
<dbReference type="SMART" id="SM00062">
    <property type="entry name" value="PBPb"/>
    <property type="match status" value="1"/>
</dbReference>
<dbReference type="Gene3D" id="3.40.190.10">
    <property type="entry name" value="Periplasmic binding protein-like II"/>
    <property type="match status" value="2"/>
</dbReference>
<comment type="similarity">
    <text evidence="1">Belongs to the bacterial solute-binding protein 3 family.</text>
</comment>
<dbReference type="Proteomes" id="UP000483261">
    <property type="component" value="Unassembled WGS sequence"/>
</dbReference>
<dbReference type="GO" id="GO:0006865">
    <property type="term" value="P:amino acid transport"/>
    <property type="evidence" value="ECO:0007669"/>
    <property type="project" value="TreeGrafter"/>
</dbReference>
<feature type="domain" description="Solute-binding protein family 3/N-terminal" evidence="5">
    <location>
        <begin position="36"/>
        <end position="259"/>
    </location>
</feature>
<dbReference type="Pfam" id="PF00497">
    <property type="entry name" value="SBP_bac_3"/>
    <property type="match status" value="1"/>
</dbReference>
<dbReference type="InterPro" id="IPR001638">
    <property type="entry name" value="Solute-binding_3/MltF_N"/>
</dbReference>
<protein>
    <submittedName>
        <fullName evidence="6">Glutamate ABC transporter substrate-binding protein</fullName>
    </submittedName>
</protein>
<evidence type="ECO:0000313" key="6">
    <source>
        <dbReference type="EMBL" id="NGN92884.1"/>
    </source>
</evidence>
<keyword evidence="2" id="KW-0813">Transport</keyword>
<evidence type="ECO:0000256" key="4">
    <source>
        <dbReference type="SAM" id="SignalP"/>
    </source>
</evidence>
<dbReference type="SUPFAM" id="SSF53850">
    <property type="entry name" value="Periplasmic binding protein-like II"/>
    <property type="match status" value="1"/>
</dbReference>
<keyword evidence="7" id="KW-1185">Reference proteome</keyword>
<evidence type="ECO:0000259" key="5">
    <source>
        <dbReference type="SMART" id="SM00062"/>
    </source>
</evidence>
<feature type="signal peptide" evidence="4">
    <location>
        <begin position="1"/>
        <end position="23"/>
    </location>
</feature>
<evidence type="ECO:0000256" key="2">
    <source>
        <dbReference type="ARBA" id="ARBA00022448"/>
    </source>
</evidence>
<proteinExistence type="inferred from homology"/>
<evidence type="ECO:0000256" key="3">
    <source>
        <dbReference type="ARBA" id="ARBA00022729"/>
    </source>
</evidence>
<dbReference type="GO" id="GO:0005576">
    <property type="term" value="C:extracellular region"/>
    <property type="evidence" value="ECO:0007669"/>
    <property type="project" value="TreeGrafter"/>
</dbReference>
<dbReference type="CDD" id="cd13690">
    <property type="entry name" value="PBP2_GluB"/>
    <property type="match status" value="1"/>
</dbReference>
<comment type="caution">
    <text evidence="6">The sequence shown here is derived from an EMBL/GenBank/DDBJ whole genome shotgun (WGS) entry which is preliminary data.</text>
</comment>
<sequence>MKFKKIAAAVGALALAGSLAACGGGDDTGSDAGGDKIKIGIKFDQPGLGFKEADGSYSGFDVDMATYIAEGLGYEEDQIEFVEAVSANRETFLKDGTVDMILATYSITDERKAEVDFAGPYYVAGQDILVAADNTDITGPKTLDGKKLCSVTGSTPAENIKENYSKGVQLQEFDTYSKCITAIEGGQLDAMTTDDIILAGYAQQDPGKFKIVGAPFSEENYGVGLPKGSEDRDKINDLIEQSFEDGAWEKAFNDNLGESGYELPEPPTVDRY</sequence>